<gene>
    <name evidence="2" type="ORF">UY02_C0018G0008</name>
</gene>
<accession>A0A0G1T459</accession>
<evidence type="ECO:0000313" key="3">
    <source>
        <dbReference type="Proteomes" id="UP000034682"/>
    </source>
</evidence>
<dbReference type="InterPro" id="IPR014717">
    <property type="entry name" value="Transl_elong_EF1B/ribsomal_bS6"/>
</dbReference>
<evidence type="ECO:0000313" key="2">
    <source>
        <dbReference type="EMBL" id="KKU76527.1"/>
    </source>
</evidence>
<comment type="caution">
    <text evidence="2">The sequence shown here is derived from an EMBL/GenBank/DDBJ whole genome shotgun (WGS) entry which is preliminary data.</text>
</comment>
<dbReference type="Proteomes" id="UP000034682">
    <property type="component" value="Unassembled WGS sequence"/>
</dbReference>
<dbReference type="EMBL" id="LCOK01000018">
    <property type="protein sequence ID" value="KKU76527.1"/>
    <property type="molecule type" value="Genomic_DNA"/>
</dbReference>
<reference evidence="2 3" key="1">
    <citation type="journal article" date="2015" name="Nature">
        <title>rRNA introns, odd ribosomes, and small enigmatic genomes across a large radiation of phyla.</title>
        <authorList>
            <person name="Brown C.T."/>
            <person name="Hug L.A."/>
            <person name="Thomas B.C."/>
            <person name="Sharon I."/>
            <person name="Castelle C.J."/>
            <person name="Singh A."/>
            <person name="Wilkins M.J."/>
            <person name="Williams K.H."/>
            <person name="Banfield J.F."/>
        </authorList>
    </citation>
    <scope>NUCLEOTIDE SEQUENCE [LARGE SCALE GENOMIC DNA]</scope>
</reference>
<evidence type="ECO:0008006" key="4">
    <source>
        <dbReference type="Google" id="ProtNLM"/>
    </source>
</evidence>
<keyword evidence="1" id="KW-0175">Coiled coil</keyword>
<protein>
    <recommendedName>
        <fullName evidence="4">Pilus assembly protein, PilO</fullName>
    </recommendedName>
</protein>
<sequence length="176" mass="20008">MKGLVTFIIFIVAVVAVYQFALPAYTRIQESRRELGLIDEIERKFRDAEKEREDTLKRLNSISDENLARLDLLLPSEPLPEELYVFFNTVVGNSGMNLSKLVVAESEKQKKQDTGAFSKHTLSFELEINGSYQSLRKLLDLIENNIRLMDVDKISIARNKNGAYGVLLGGIMYYGN</sequence>
<name>A0A0G1T459_9BACT</name>
<feature type="coiled-coil region" evidence="1">
    <location>
        <begin position="38"/>
        <end position="65"/>
    </location>
</feature>
<dbReference type="Gene3D" id="3.30.70.60">
    <property type="match status" value="1"/>
</dbReference>
<proteinExistence type="predicted"/>
<organism evidence="2 3">
    <name type="scientific">Candidatus Giovannonibacteria bacterium GW2011_GWB1_47_6b</name>
    <dbReference type="NCBI Taxonomy" id="1618655"/>
    <lineage>
        <taxon>Bacteria</taxon>
        <taxon>Candidatus Giovannoniibacteriota</taxon>
    </lineage>
</organism>
<evidence type="ECO:0000256" key="1">
    <source>
        <dbReference type="SAM" id="Coils"/>
    </source>
</evidence>
<dbReference type="AlphaFoldDB" id="A0A0G1T459"/>